<dbReference type="EMBL" id="BART01004352">
    <property type="protein sequence ID" value="GAG69863.1"/>
    <property type="molecule type" value="Genomic_DNA"/>
</dbReference>
<evidence type="ECO:0000313" key="2">
    <source>
        <dbReference type="EMBL" id="GAG69863.1"/>
    </source>
</evidence>
<comment type="caution">
    <text evidence="2">The sequence shown here is derived from an EMBL/GenBank/DDBJ whole genome shotgun (WGS) entry which is preliminary data.</text>
</comment>
<feature type="transmembrane region" description="Helical" evidence="1">
    <location>
        <begin position="59"/>
        <end position="79"/>
    </location>
</feature>
<organism evidence="2">
    <name type="scientific">marine sediment metagenome</name>
    <dbReference type="NCBI Taxonomy" id="412755"/>
    <lineage>
        <taxon>unclassified sequences</taxon>
        <taxon>metagenomes</taxon>
        <taxon>ecological metagenomes</taxon>
    </lineage>
</organism>
<feature type="non-terminal residue" evidence="2">
    <location>
        <position position="150"/>
    </location>
</feature>
<feature type="transmembrane region" description="Helical" evidence="1">
    <location>
        <begin position="126"/>
        <end position="146"/>
    </location>
</feature>
<keyword evidence="1" id="KW-0812">Transmembrane</keyword>
<keyword evidence="1" id="KW-0472">Membrane</keyword>
<name>X1AAZ4_9ZZZZ</name>
<gene>
    <name evidence="2" type="ORF">S01H4_11004</name>
</gene>
<accession>X1AAZ4</accession>
<keyword evidence="1" id="KW-1133">Transmembrane helix</keyword>
<proteinExistence type="predicted"/>
<evidence type="ECO:0008006" key="3">
    <source>
        <dbReference type="Google" id="ProtNLM"/>
    </source>
</evidence>
<evidence type="ECO:0000256" key="1">
    <source>
        <dbReference type="SAM" id="Phobius"/>
    </source>
</evidence>
<protein>
    <recommendedName>
        <fullName evidence="3">DUF3899 domain-containing protein</fullName>
    </recommendedName>
</protein>
<dbReference type="AlphaFoldDB" id="X1AAZ4"/>
<sequence length="150" mass="17619">MISIIFVENVCAKEWTISLKKDIFYIILTSFLIFSYWAFVAKTVYENFMSGFSIGGINFGSFFIIVIFYIVFAFLFGIIKLIRKVNNYLESIKEDVNNSDKKTFIKVILKIYPFTKKKWPSTKSRILRFFLVIIVIISAMLLFAIINMPW</sequence>
<feature type="transmembrane region" description="Helical" evidence="1">
    <location>
        <begin position="23"/>
        <end position="39"/>
    </location>
</feature>
<reference evidence="2" key="1">
    <citation type="journal article" date="2014" name="Front. Microbiol.">
        <title>High frequency of phylogenetically diverse reductive dehalogenase-homologous genes in deep subseafloor sedimentary metagenomes.</title>
        <authorList>
            <person name="Kawai M."/>
            <person name="Futagami T."/>
            <person name="Toyoda A."/>
            <person name="Takaki Y."/>
            <person name="Nishi S."/>
            <person name="Hori S."/>
            <person name="Arai W."/>
            <person name="Tsubouchi T."/>
            <person name="Morono Y."/>
            <person name="Uchiyama I."/>
            <person name="Ito T."/>
            <person name="Fujiyama A."/>
            <person name="Inagaki F."/>
            <person name="Takami H."/>
        </authorList>
    </citation>
    <scope>NUCLEOTIDE SEQUENCE</scope>
    <source>
        <strain evidence="2">Expedition CK06-06</strain>
    </source>
</reference>